<dbReference type="Gene3D" id="2.40.160.120">
    <property type="match status" value="1"/>
</dbReference>
<evidence type="ECO:0000256" key="2">
    <source>
        <dbReference type="RuleBase" id="RU003844"/>
    </source>
</evidence>
<dbReference type="PROSITE" id="PS01013">
    <property type="entry name" value="OSBP"/>
    <property type="match status" value="1"/>
</dbReference>
<dbReference type="PANTHER" id="PTHR10972">
    <property type="entry name" value="OXYSTEROL-BINDING PROTEIN-RELATED"/>
    <property type="match status" value="1"/>
</dbReference>
<feature type="region of interest" description="Disordered" evidence="3">
    <location>
        <begin position="472"/>
        <end position="492"/>
    </location>
</feature>
<proteinExistence type="inferred from homology"/>
<sequence>MGRWRRARMRHLRDNVHRTVTVQDTHAKLDETEARSRTALEVGGDTLLWHAQPARGAVAKKASSVDKGGRKTEAACALGTVPVFASVCALFLPKFSSCLDAESCPLPPRSILASGAGDDSANWLPRHPLKYCYLAGTARSRPRPKPVAAPPTHLTRRNPNLAQPAALRQPHPQPSPGIGTRTGPGTPQTSHNPAAEPAPFVEARRGEASSNSEQGGPTLHCFPPASTASHPLCLALVGPIVQQAYLGEPTQLHCTALHCTALHCVLCIRDGRVPSSTVLVAGRRHQPRSRREIPCLRKRRASTTVLPLSATRLLFLLPAAVRLTCASHTRIAYRYRLHAPRRIAFAMATSTTPPTVDAPDEPQSEGSKLRTFLGILKKFIGVTDLAAVRFSLPSQLLEPTPNLEYWTYLDAPNAFVAIGTSDEPLDRMLEVVRFWLTKDLKYAKGKPCKPYNSCLGEFFRCNWETEDNAPRIDTKELKSDKTNGNASASSSLKSGVSGLKAAVKDDKNASSVSLSVPQHGKPADAHLVRVSYLTEQTSHHPPVSAFHVTCPEKGITARGFDQITAKFTGTSVKVLPGEHNMGIFITLDKRDGETYQLTHPAAHLGGLLRGSLSVSVSEMAYFTCPQTKIKAILHYVEEGWLGRTTNKIDGVIFRYDPENDNKSRVQDVPEEDVLARLSGPWRERVVFTLGPRPVKTVPAEEQYTIIDIGPLSVAPKIVPPEDQQRPNESLTLWGGVTRAIHAKQFSKATELKVELEEKQREKARQREKSGEEWKPVFFEHVVGNGGKPGLTEEGRRVLELAQKGEWAMDGGVVQNGTTTE</sequence>
<feature type="compositionally biased region" description="Low complexity" evidence="3">
    <location>
        <begin position="483"/>
        <end position="492"/>
    </location>
</feature>
<comment type="caution">
    <text evidence="4">The sequence shown here is derived from an EMBL/GenBank/DDBJ whole genome shotgun (WGS) entry which is preliminary data.</text>
</comment>
<dbReference type="InterPro" id="IPR018494">
    <property type="entry name" value="Oxysterol-bd_CS"/>
</dbReference>
<feature type="compositionally biased region" description="Basic and acidic residues" evidence="3">
    <location>
        <begin position="472"/>
        <end position="481"/>
    </location>
</feature>
<organism evidence="4 5">
    <name type="scientific">Purpureocillium lilacinum</name>
    <name type="common">Paecilomyces lilacinus</name>
    <dbReference type="NCBI Taxonomy" id="33203"/>
    <lineage>
        <taxon>Eukaryota</taxon>
        <taxon>Fungi</taxon>
        <taxon>Dikarya</taxon>
        <taxon>Ascomycota</taxon>
        <taxon>Pezizomycotina</taxon>
        <taxon>Sordariomycetes</taxon>
        <taxon>Hypocreomycetidae</taxon>
        <taxon>Hypocreales</taxon>
        <taxon>Ophiocordycipitaceae</taxon>
        <taxon>Purpureocillium</taxon>
    </lineage>
</organism>
<evidence type="ECO:0000256" key="1">
    <source>
        <dbReference type="ARBA" id="ARBA00008842"/>
    </source>
</evidence>
<evidence type="ECO:0000313" key="4">
    <source>
        <dbReference type="EMBL" id="PWI72146.1"/>
    </source>
</evidence>
<evidence type="ECO:0000313" key="5">
    <source>
        <dbReference type="Proteomes" id="UP000245956"/>
    </source>
</evidence>
<protein>
    <submittedName>
        <fullName evidence="4">Oxysterol-binding protein-like protein 1</fullName>
    </submittedName>
</protein>
<name>A0A2U3ECB4_PURLI</name>
<dbReference type="SUPFAM" id="SSF144000">
    <property type="entry name" value="Oxysterol-binding protein-like"/>
    <property type="match status" value="1"/>
</dbReference>
<dbReference type="InterPro" id="IPR037239">
    <property type="entry name" value="OSBP_sf"/>
</dbReference>
<gene>
    <name evidence="4" type="ORF">PCL_10769</name>
</gene>
<feature type="region of interest" description="Disordered" evidence="3">
    <location>
        <begin position="165"/>
        <end position="196"/>
    </location>
</feature>
<dbReference type="Gene3D" id="3.30.70.3490">
    <property type="match status" value="1"/>
</dbReference>
<dbReference type="GO" id="GO:0005829">
    <property type="term" value="C:cytosol"/>
    <property type="evidence" value="ECO:0007669"/>
    <property type="project" value="TreeGrafter"/>
</dbReference>
<comment type="similarity">
    <text evidence="1 2">Belongs to the OSBP family.</text>
</comment>
<dbReference type="Proteomes" id="UP000245956">
    <property type="component" value="Unassembled WGS sequence"/>
</dbReference>
<dbReference type="GO" id="GO:0032934">
    <property type="term" value="F:sterol binding"/>
    <property type="evidence" value="ECO:0007669"/>
    <property type="project" value="TreeGrafter"/>
</dbReference>
<feature type="region of interest" description="Disordered" evidence="3">
    <location>
        <begin position="139"/>
        <end position="158"/>
    </location>
</feature>
<evidence type="ECO:0000256" key="3">
    <source>
        <dbReference type="SAM" id="MobiDB-lite"/>
    </source>
</evidence>
<dbReference type="AlphaFoldDB" id="A0A2U3ECB4"/>
<feature type="compositionally biased region" description="Low complexity" evidence="3">
    <location>
        <begin position="176"/>
        <end position="189"/>
    </location>
</feature>
<dbReference type="FunFam" id="2.40.160.120:FF:000016">
    <property type="entry name" value="Oxysterol binding protein (Orp8), putative"/>
    <property type="match status" value="1"/>
</dbReference>
<dbReference type="GO" id="GO:0016020">
    <property type="term" value="C:membrane"/>
    <property type="evidence" value="ECO:0007669"/>
    <property type="project" value="TreeGrafter"/>
</dbReference>
<dbReference type="Pfam" id="PF01237">
    <property type="entry name" value="Oxysterol_BP"/>
    <property type="match status" value="2"/>
</dbReference>
<reference evidence="4 5" key="1">
    <citation type="journal article" date="2016" name="Front. Microbiol.">
        <title>Genome and transcriptome sequences reveal the specific parasitism of the nematophagous Purpureocillium lilacinum 36-1.</title>
        <authorList>
            <person name="Xie J."/>
            <person name="Li S."/>
            <person name="Mo C."/>
            <person name="Xiao X."/>
            <person name="Peng D."/>
            <person name="Wang G."/>
            <person name="Xiao Y."/>
        </authorList>
    </citation>
    <scope>NUCLEOTIDE SEQUENCE [LARGE SCALE GENOMIC DNA]</scope>
    <source>
        <strain evidence="4 5">36-1</strain>
    </source>
</reference>
<dbReference type="PANTHER" id="PTHR10972:SF212">
    <property type="entry name" value="OXYSTEROL-BINDING PROTEIN-LIKE PROTEIN 1"/>
    <property type="match status" value="1"/>
</dbReference>
<dbReference type="EMBL" id="LCWV01000006">
    <property type="protein sequence ID" value="PWI72146.1"/>
    <property type="molecule type" value="Genomic_DNA"/>
</dbReference>
<dbReference type="InterPro" id="IPR000648">
    <property type="entry name" value="Oxysterol-bd"/>
</dbReference>
<accession>A0A2U3ECB4</accession>